<evidence type="ECO:0000256" key="6">
    <source>
        <dbReference type="ARBA" id="ARBA00063781"/>
    </source>
</evidence>
<dbReference type="Gene3D" id="2.60.40.1940">
    <property type="match status" value="1"/>
</dbReference>
<comment type="function">
    <text evidence="5">Binds covalently through a thioester bond to the pathogen surface resulting in pathogen clearance.</text>
</comment>
<keyword evidence="4" id="KW-0325">Glycoprotein</keyword>
<dbReference type="Pfam" id="PF17791">
    <property type="entry name" value="MG3"/>
    <property type="match status" value="1"/>
</dbReference>
<dbReference type="InterPro" id="IPR050473">
    <property type="entry name" value="A2M/Complement_sys"/>
</dbReference>
<dbReference type="FunFam" id="2.60.40.1930:FF:000001">
    <property type="entry name" value="CD109 isoform 3"/>
    <property type="match status" value="1"/>
</dbReference>
<keyword evidence="1" id="KW-0732">Signal</keyword>
<sequence length="419" mass="47448">MYKPGHKVQFRVLVLDPYLKPSSLNRIDVILKDGQNNRVKEWKRMEATKGVFSNEIQLSPNPVLGDWSIVVKANGKDQVKKFTVAEYVLPKFEVSVDVPQHATYANSTVPVTISAKYTFGQPVKGEATIKVRPQYTFFKEEVQENSKVIKADPIGKTEIDVVHALALEDNQYYERTILFDVAFKEDLTGKVLNGSASLKLHHARCKVDFQKIVDFLTPGEMYKTLLKISNWDDTPYEGAKNTPVRVRYGKGWADRENAPWRDYQLPLSGLIELNFKTQEETEVLNIEAEYMGVSAYDTVVKKQKEDCRNSSSLDLVVLNDRPKIGDTVEVDVFTKGDAVFLSHIVIGRGVLTEAKTKILSEGQHTMRLKIPITPNMAPFCHIVLVYITNKGELVAAEKEIKVDNVLCNFVCTITHMRYT</sequence>
<evidence type="ECO:0000313" key="11">
    <source>
        <dbReference type="EMBL" id="JAQ09877.1"/>
    </source>
</evidence>
<dbReference type="InterPro" id="IPR041555">
    <property type="entry name" value="MG3"/>
</dbReference>
<dbReference type="EMBL" id="GDHC01008752">
    <property type="protein sequence ID" value="JAQ09877.1"/>
    <property type="molecule type" value="Transcribed_RNA"/>
</dbReference>
<evidence type="ECO:0000256" key="5">
    <source>
        <dbReference type="ARBA" id="ARBA00057615"/>
    </source>
</evidence>
<evidence type="ECO:0000256" key="1">
    <source>
        <dbReference type="ARBA" id="ARBA00022729"/>
    </source>
</evidence>
<dbReference type="PANTHER" id="PTHR11412:SF136">
    <property type="entry name" value="CD109 ANTIGEN"/>
    <property type="match status" value="1"/>
</dbReference>
<dbReference type="GO" id="GO:0005615">
    <property type="term" value="C:extracellular space"/>
    <property type="evidence" value="ECO:0007669"/>
    <property type="project" value="UniProtKB-ARBA"/>
</dbReference>
<dbReference type="GO" id="GO:0004866">
    <property type="term" value="F:endopeptidase inhibitor activity"/>
    <property type="evidence" value="ECO:0007669"/>
    <property type="project" value="InterPro"/>
</dbReference>
<feature type="domain" description="Macroglobulin" evidence="10">
    <location>
        <begin position="86"/>
        <end position="150"/>
    </location>
</feature>
<keyword evidence="3" id="KW-0882">Thioester bond</keyword>
<dbReference type="InterPro" id="IPR002890">
    <property type="entry name" value="MG2"/>
</dbReference>
<evidence type="ECO:0000259" key="8">
    <source>
        <dbReference type="Pfam" id="PF01835"/>
    </source>
</evidence>
<dbReference type="Pfam" id="PF07703">
    <property type="entry name" value="A2M_BRD"/>
    <property type="match status" value="1"/>
</dbReference>
<proteinExistence type="predicted"/>
<dbReference type="Pfam" id="PF01835">
    <property type="entry name" value="MG2"/>
    <property type="match status" value="1"/>
</dbReference>
<dbReference type="PANTHER" id="PTHR11412">
    <property type="entry name" value="MACROGLOBULIN / COMPLEMENT"/>
    <property type="match status" value="1"/>
</dbReference>
<evidence type="ECO:0000256" key="4">
    <source>
        <dbReference type="ARBA" id="ARBA00023180"/>
    </source>
</evidence>
<comment type="subunit">
    <text evidence="6">Heterodimer of a TEP1-N chain and an TEP1-C chain non-covalently linked. Forms a complex composed of TEP1-N and TEP1-C heterodimer, LRIM1 and APL1C; the interaction stabilizes TEP1-N and TEP1-C heterodimer, prevents its binding to tissues while circulating in the hemolymph and protects the thioester bond from hydrolysis. Mature TEP1 and to a lesser extent full-length TEP1 interact with SPCLIP1; the interaction is induced by microbial infection.</text>
</comment>
<name>A0A146LT42_LYGHE</name>
<gene>
    <name evidence="11" type="primary">CD109_5</name>
    <name evidence="11" type="ORF">g.91899</name>
</gene>
<organism evidence="11">
    <name type="scientific">Lygus hesperus</name>
    <name type="common">Western plant bug</name>
    <dbReference type="NCBI Taxonomy" id="30085"/>
    <lineage>
        <taxon>Eukaryota</taxon>
        <taxon>Metazoa</taxon>
        <taxon>Ecdysozoa</taxon>
        <taxon>Arthropoda</taxon>
        <taxon>Hexapoda</taxon>
        <taxon>Insecta</taxon>
        <taxon>Pterygota</taxon>
        <taxon>Neoptera</taxon>
        <taxon>Paraneoptera</taxon>
        <taxon>Hemiptera</taxon>
        <taxon>Heteroptera</taxon>
        <taxon>Panheteroptera</taxon>
        <taxon>Cimicomorpha</taxon>
        <taxon>Miridae</taxon>
        <taxon>Mirini</taxon>
        <taxon>Lygus</taxon>
    </lineage>
</organism>
<reference evidence="11" key="1">
    <citation type="journal article" date="2016" name="Gigascience">
        <title>De novo construction of an expanded transcriptome assembly for the western tarnished plant bug, Lygus hesperus.</title>
        <authorList>
            <person name="Tassone E.E."/>
            <person name="Geib S.M."/>
            <person name="Hall B."/>
            <person name="Fabrick J.A."/>
            <person name="Brent C.S."/>
            <person name="Hull J.J."/>
        </authorList>
    </citation>
    <scope>NUCLEOTIDE SEQUENCE</scope>
</reference>
<dbReference type="GO" id="GO:0002376">
    <property type="term" value="P:immune system process"/>
    <property type="evidence" value="ECO:0007669"/>
    <property type="project" value="UniProtKB-KW"/>
</dbReference>
<dbReference type="InterPro" id="IPR011625">
    <property type="entry name" value="A2M_N_BRD"/>
</dbReference>
<keyword evidence="2" id="KW-0391">Immunity</keyword>
<accession>A0A146LT42</accession>
<feature type="domain" description="Macroglobulin" evidence="8">
    <location>
        <begin position="1"/>
        <end position="84"/>
    </location>
</feature>
<evidence type="ECO:0000256" key="3">
    <source>
        <dbReference type="ARBA" id="ARBA00022966"/>
    </source>
</evidence>
<evidence type="ECO:0000259" key="10">
    <source>
        <dbReference type="Pfam" id="PF17791"/>
    </source>
</evidence>
<dbReference type="InterPro" id="IPR013783">
    <property type="entry name" value="Ig-like_fold"/>
</dbReference>
<dbReference type="Gene3D" id="2.60.40.1930">
    <property type="match status" value="2"/>
</dbReference>
<evidence type="ECO:0000256" key="7">
    <source>
        <dbReference type="ARBA" id="ARBA00078071"/>
    </source>
</evidence>
<dbReference type="AlphaFoldDB" id="A0A146LT42"/>
<dbReference type="Gene3D" id="2.60.40.10">
    <property type="entry name" value="Immunoglobulins"/>
    <property type="match status" value="1"/>
</dbReference>
<protein>
    <recommendedName>
        <fullName evidence="7">TEP1-F</fullName>
    </recommendedName>
</protein>
<evidence type="ECO:0000256" key="2">
    <source>
        <dbReference type="ARBA" id="ARBA00022859"/>
    </source>
</evidence>
<evidence type="ECO:0000259" key="9">
    <source>
        <dbReference type="Pfam" id="PF07703"/>
    </source>
</evidence>
<feature type="domain" description="Alpha-2-macroglobulin bait region" evidence="9">
    <location>
        <begin position="314"/>
        <end position="405"/>
    </location>
</feature>